<keyword evidence="8 10" id="KW-0472">Membrane</keyword>
<dbReference type="AlphaFoldDB" id="C5DSJ5"/>
<sequence length="165" mass="18367">MTQRKSNGTIRWVRMAGTAAILAVGIGAAIYAWSQSSSLSQTDDNQGKSVQKTKGPSKAIIITKSVAQVEGIDWIKLLQEDVVLLVPPGIPFLEDRDEEESPAHRYKIIRCDTMIGLWSCVKHLQKEQLLYVEEEIADGLPNDLTRYVKELVNCKDSEHLKASCV</sequence>
<accession>C5DSJ5</accession>
<evidence type="ECO:0000313" key="12">
    <source>
        <dbReference type="Proteomes" id="UP000008536"/>
    </source>
</evidence>
<dbReference type="Proteomes" id="UP000008536">
    <property type="component" value="Chromosome C"/>
</dbReference>
<protein>
    <recommendedName>
        <fullName evidence="4">Peroxisome assembly protein 22</fullName>
    </recommendedName>
</protein>
<gene>
    <name evidence="11" type="ordered locus">ZYRO0C00638g</name>
</gene>
<keyword evidence="5" id="KW-0962">Peroxisome biogenesis</keyword>
<dbReference type="KEGG" id="zro:ZYRO0C00638g"/>
<evidence type="ECO:0000313" key="11">
    <source>
        <dbReference type="EMBL" id="CAR26756.1"/>
    </source>
</evidence>
<reference evidence="11 12" key="1">
    <citation type="journal article" date="2009" name="Genome Res.">
        <title>Comparative genomics of protoploid Saccharomycetaceae.</title>
        <authorList>
            <consortium name="The Genolevures Consortium"/>
            <person name="Souciet J.-L."/>
            <person name="Dujon B."/>
            <person name="Gaillardin C."/>
            <person name="Johnston M."/>
            <person name="Baret P.V."/>
            <person name="Cliften P."/>
            <person name="Sherman D.J."/>
            <person name="Weissenbach J."/>
            <person name="Westhof E."/>
            <person name="Wincker P."/>
            <person name="Jubin C."/>
            <person name="Poulain J."/>
            <person name="Barbe V."/>
            <person name="Segurens B."/>
            <person name="Artiguenave F."/>
            <person name="Anthouard V."/>
            <person name="Vacherie B."/>
            <person name="Val M.-E."/>
            <person name="Fulton R.S."/>
            <person name="Minx P."/>
            <person name="Wilson R."/>
            <person name="Durrens P."/>
            <person name="Jean G."/>
            <person name="Marck C."/>
            <person name="Martin T."/>
            <person name="Nikolski M."/>
            <person name="Rolland T."/>
            <person name="Seret M.-L."/>
            <person name="Casaregola S."/>
            <person name="Despons L."/>
            <person name="Fairhead C."/>
            <person name="Fischer G."/>
            <person name="Lafontaine I."/>
            <person name="Leh V."/>
            <person name="Lemaire M."/>
            <person name="de Montigny J."/>
            <person name="Neuveglise C."/>
            <person name="Thierry A."/>
            <person name="Blanc-Lenfle I."/>
            <person name="Bleykasten C."/>
            <person name="Diffels J."/>
            <person name="Fritsch E."/>
            <person name="Frangeul L."/>
            <person name="Goeffon A."/>
            <person name="Jauniaux N."/>
            <person name="Kachouri-Lafond R."/>
            <person name="Payen C."/>
            <person name="Potier S."/>
            <person name="Pribylova L."/>
            <person name="Ozanne C."/>
            <person name="Richard G.-F."/>
            <person name="Sacerdot C."/>
            <person name="Straub M.-L."/>
            <person name="Talla E."/>
        </authorList>
    </citation>
    <scope>NUCLEOTIDE SEQUENCE [LARGE SCALE GENOMIC DNA]</scope>
    <source>
        <strain evidence="11 12">ATCC 2623 / CBS 732 / BCRC 21506 / NBRC 1130 / NCYC 568 / NRRL Y-229</strain>
    </source>
</reference>
<dbReference type="Pfam" id="PF12827">
    <property type="entry name" value="Peroxin-22"/>
    <property type="match status" value="1"/>
</dbReference>
<organism evidence="11 12">
    <name type="scientific">Zygosaccharomyces rouxii (strain ATCC 2623 / CBS 732 / NBRC 1130 / NCYC 568 / NRRL Y-229)</name>
    <dbReference type="NCBI Taxonomy" id="559307"/>
    <lineage>
        <taxon>Eukaryota</taxon>
        <taxon>Fungi</taxon>
        <taxon>Dikarya</taxon>
        <taxon>Ascomycota</taxon>
        <taxon>Saccharomycotina</taxon>
        <taxon>Saccharomycetes</taxon>
        <taxon>Saccharomycetales</taxon>
        <taxon>Saccharomycetaceae</taxon>
        <taxon>Zygosaccharomyces</taxon>
    </lineage>
</organism>
<feature type="transmembrane region" description="Helical" evidence="10">
    <location>
        <begin position="12"/>
        <end position="33"/>
    </location>
</feature>
<dbReference type="InterPro" id="IPR038613">
    <property type="entry name" value="Peroxin-22_C_sf"/>
</dbReference>
<evidence type="ECO:0000256" key="6">
    <source>
        <dbReference type="ARBA" id="ARBA00022692"/>
    </source>
</evidence>
<keyword evidence="7 10" id="KW-1133">Transmembrane helix</keyword>
<evidence type="ECO:0000256" key="4">
    <source>
        <dbReference type="ARBA" id="ARBA00018967"/>
    </source>
</evidence>
<keyword evidence="6 10" id="KW-0812">Transmembrane</keyword>
<keyword evidence="12" id="KW-1185">Reference proteome</keyword>
<dbReference type="Gene3D" id="3.40.50.11730">
    <property type="entry name" value="Peroxisome assembly protein 22"/>
    <property type="match status" value="1"/>
</dbReference>
<dbReference type="GO" id="GO:0007031">
    <property type="term" value="P:peroxisome organization"/>
    <property type="evidence" value="ECO:0007669"/>
    <property type="project" value="UniProtKB-KW"/>
</dbReference>
<evidence type="ECO:0000256" key="9">
    <source>
        <dbReference type="ARBA" id="ARBA00023140"/>
    </source>
</evidence>
<evidence type="ECO:0000256" key="2">
    <source>
        <dbReference type="ARBA" id="ARBA00004549"/>
    </source>
</evidence>
<evidence type="ECO:0000256" key="1">
    <source>
        <dbReference type="ARBA" id="ARBA00003659"/>
    </source>
</evidence>
<comment type="subcellular location">
    <subcellularLocation>
        <location evidence="2">Peroxisome membrane</location>
        <topology evidence="2">Single-pass membrane protein</topology>
    </subcellularLocation>
</comment>
<dbReference type="InParanoid" id="C5DSJ5"/>
<name>C5DSJ5_ZYGRC</name>
<dbReference type="HOGENOM" id="CLU_121063_0_0_1"/>
<dbReference type="FunCoup" id="C5DSJ5">
    <property type="interactions" value="28"/>
</dbReference>
<dbReference type="GO" id="GO:0005778">
    <property type="term" value="C:peroxisomal membrane"/>
    <property type="evidence" value="ECO:0007669"/>
    <property type="project" value="UniProtKB-SubCell"/>
</dbReference>
<evidence type="ECO:0000256" key="10">
    <source>
        <dbReference type="SAM" id="Phobius"/>
    </source>
</evidence>
<evidence type="ECO:0000256" key="5">
    <source>
        <dbReference type="ARBA" id="ARBA00022593"/>
    </source>
</evidence>
<keyword evidence="9" id="KW-0576">Peroxisome</keyword>
<comment type="similarity">
    <text evidence="3">Belongs to the peroxin-22 family.</text>
</comment>
<dbReference type="InterPro" id="IPR024359">
    <property type="entry name" value="Peroxin-22"/>
</dbReference>
<proteinExistence type="inferred from homology"/>
<comment type="function">
    <text evidence="1">Involved in peroxisome biogenesis.</text>
</comment>
<dbReference type="EMBL" id="CU928175">
    <property type="protein sequence ID" value="CAR26756.1"/>
    <property type="molecule type" value="Genomic_DNA"/>
</dbReference>
<evidence type="ECO:0000256" key="3">
    <source>
        <dbReference type="ARBA" id="ARBA00009642"/>
    </source>
</evidence>
<evidence type="ECO:0000256" key="7">
    <source>
        <dbReference type="ARBA" id="ARBA00022989"/>
    </source>
</evidence>
<evidence type="ECO:0000256" key="8">
    <source>
        <dbReference type="ARBA" id="ARBA00023136"/>
    </source>
</evidence>